<proteinExistence type="predicted"/>
<name>A0A1F4XKL9_9BACT</name>
<evidence type="ECO:0000313" key="1">
    <source>
        <dbReference type="EMBL" id="OGC81633.1"/>
    </source>
</evidence>
<dbReference type="EMBL" id="MEWR01000023">
    <property type="protein sequence ID" value="OGC81633.1"/>
    <property type="molecule type" value="Genomic_DNA"/>
</dbReference>
<organism evidence="1 2">
    <name type="scientific">Candidatus Abawacabacteria bacterium RBG_16_42_10</name>
    <dbReference type="NCBI Taxonomy" id="1817814"/>
    <lineage>
        <taxon>Bacteria</taxon>
        <taxon>Candidatus Abawacaibacteriota</taxon>
    </lineage>
</organism>
<reference evidence="1 2" key="1">
    <citation type="journal article" date="2016" name="Nat. Commun.">
        <title>Thousands of microbial genomes shed light on interconnected biogeochemical processes in an aquifer system.</title>
        <authorList>
            <person name="Anantharaman K."/>
            <person name="Brown C.T."/>
            <person name="Hug L.A."/>
            <person name="Sharon I."/>
            <person name="Castelle C.J."/>
            <person name="Probst A.J."/>
            <person name="Thomas B.C."/>
            <person name="Singh A."/>
            <person name="Wilkins M.J."/>
            <person name="Karaoz U."/>
            <person name="Brodie E.L."/>
            <person name="Williams K.H."/>
            <person name="Hubbard S.S."/>
            <person name="Banfield J.F."/>
        </authorList>
    </citation>
    <scope>NUCLEOTIDE SEQUENCE [LARGE SCALE GENOMIC DNA]</scope>
</reference>
<dbReference type="Proteomes" id="UP000177614">
    <property type="component" value="Unassembled WGS sequence"/>
</dbReference>
<dbReference type="STRING" id="1817814.A2V81_05185"/>
<evidence type="ECO:0000313" key="2">
    <source>
        <dbReference type="Proteomes" id="UP000177614"/>
    </source>
</evidence>
<gene>
    <name evidence="1" type="ORF">A2V81_05185</name>
</gene>
<sequence length="297" mass="32827">MKHLQSLSICLSVVAVIVSSVISMQVFSLAGDGALAQFSRVEPSFGRVNLVPLDHTEISCTPYISLKAFTERRFTAYFKIWSAVEGSHSKELMDPDTLHGQGALVKDTKAAGDYYTIVPPYTDVEIDTHQAVLPNPVLVEMYDKRSNKLVEKLLLEPDCDDEGGSSNLVNDITVIFPPPHGCKLVVNPPDNPGDSEFPTPTVVVPPSKLGYSADVTVVRRDSPTQPLAHGSMETIETEMLQLQLQSVQPFQVDSFFDITYRIDFQQGENPPIQREVDCTVINGEKLESMMQIFLNPT</sequence>
<comment type="caution">
    <text evidence="1">The sequence shown here is derived from an EMBL/GenBank/DDBJ whole genome shotgun (WGS) entry which is preliminary data.</text>
</comment>
<accession>A0A1F4XKL9</accession>
<dbReference type="AlphaFoldDB" id="A0A1F4XKL9"/>
<protein>
    <submittedName>
        <fullName evidence="1">Uncharacterized protein</fullName>
    </submittedName>
</protein>